<evidence type="ECO:0000313" key="2">
    <source>
        <dbReference type="EMBL" id="PVH94697.1"/>
    </source>
</evidence>
<proteinExistence type="predicted"/>
<dbReference type="AlphaFoldDB" id="A0A2V1D987"/>
<evidence type="ECO:0000256" key="1">
    <source>
        <dbReference type="SAM" id="MobiDB-lite"/>
    </source>
</evidence>
<protein>
    <submittedName>
        <fullName evidence="2">Uncharacterized protein</fullName>
    </submittedName>
</protein>
<sequence>MAQKHRSDSAAAEDEMSRKKLNSSPDDDQDLSTHGDQETSADVDRKIGAEAKPTFLTLPGEIRNTIYDYVFGGEDWTVSYVGWDFKASKSFEHPLALLQTCRQVHTEACKLPFTLGAFSFDQYSPANVPKGLSLVETIIMRGTCGPTFDWMSLNDRGWHLLSDFPSLKNIHIFLNDGMDYRNKHKWAISAMIEYLNWQARDKNWSLTIIYKDQTFSIKNNTAEICRQFLPGHPDNDL</sequence>
<feature type="region of interest" description="Disordered" evidence="1">
    <location>
        <begin position="1"/>
        <end position="46"/>
    </location>
</feature>
<dbReference type="PANTHER" id="PTHR38790">
    <property type="entry name" value="2EXR DOMAIN-CONTAINING PROTEIN-RELATED"/>
    <property type="match status" value="1"/>
</dbReference>
<name>A0A2V1D987_9PLEO</name>
<organism evidence="2 3">
    <name type="scientific">Periconia macrospinosa</name>
    <dbReference type="NCBI Taxonomy" id="97972"/>
    <lineage>
        <taxon>Eukaryota</taxon>
        <taxon>Fungi</taxon>
        <taxon>Dikarya</taxon>
        <taxon>Ascomycota</taxon>
        <taxon>Pezizomycotina</taxon>
        <taxon>Dothideomycetes</taxon>
        <taxon>Pleosporomycetidae</taxon>
        <taxon>Pleosporales</taxon>
        <taxon>Massarineae</taxon>
        <taxon>Periconiaceae</taxon>
        <taxon>Periconia</taxon>
    </lineage>
</organism>
<gene>
    <name evidence="2" type="ORF">DM02DRAFT_692566</name>
</gene>
<keyword evidence="3" id="KW-1185">Reference proteome</keyword>
<accession>A0A2V1D987</accession>
<feature type="compositionally biased region" description="Basic and acidic residues" evidence="1">
    <location>
        <begin position="31"/>
        <end position="46"/>
    </location>
</feature>
<evidence type="ECO:0000313" key="3">
    <source>
        <dbReference type="Proteomes" id="UP000244855"/>
    </source>
</evidence>
<dbReference type="PANTHER" id="PTHR38790:SF4">
    <property type="entry name" value="2EXR DOMAIN-CONTAINING PROTEIN"/>
    <property type="match status" value="1"/>
</dbReference>
<dbReference type="OrthoDB" id="3657922at2759"/>
<dbReference type="EMBL" id="KZ805524">
    <property type="protein sequence ID" value="PVH94697.1"/>
    <property type="molecule type" value="Genomic_DNA"/>
</dbReference>
<dbReference type="Proteomes" id="UP000244855">
    <property type="component" value="Unassembled WGS sequence"/>
</dbReference>
<reference evidence="2 3" key="1">
    <citation type="journal article" date="2018" name="Sci. Rep.">
        <title>Comparative genomics provides insights into the lifestyle and reveals functional heterogeneity of dark septate endophytic fungi.</title>
        <authorList>
            <person name="Knapp D.G."/>
            <person name="Nemeth J.B."/>
            <person name="Barry K."/>
            <person name="Hainaut M."/>
            <person name="Henrissat B."/>
            <person name="Johnson J."/>
            <person name="Kuo A."/>
            <person name="Lim J.H.P."/>
            <person name="Lipzen A."/>
            <person name="Nolan M."/>
            <person name="Ohm R.A."/>
            <person name="Tamas L."/>
            <person name="Grigoriev I.V."/>
            <person name="Spatafora J.W."/>
            <person name="Nagy L.G."/>
            <person name="Kovacs G.M."/>
        </authorList>
    </citation>
    <scope>NUCLEOTIDE SEQUENCE [LARGE SCALE GENOMIC DNA]</scope>
    <source>
        <strain evidence="2 3">DSE2036</strain>
    </source>
</reference>